<name>A0A9W6H6C2_9MICO</name>
<reference evidence="2" key="2">
    <citation type="submission" date="2023-01" db="EMBL/GenBank/DDBJ databases">
        <authorList>
            <person name="Sun Q."/>
            <person name="Evtushenko L."/>
        </authorList>
    </citation>
    <scope>NUCLEOTIDE SEQUENCE</scope>
    <source>
        <strain evidence="2">VKM Ac-1401</strain>
    </source>
</reference>
<proteinExistence type="predicted"/>
<reference evidence="2" key="1">
    <citation type="journal article" date="2014" name="Int. J. Syst. Evol. Microbiol.">
        <title>Complete genome sequence of Corynebacterium casei LMG S-19264T (=DSM 44701T), isolated from a smear-ripened cheese.</title>
        <authorList>
            <consortium name="US DOE Joint Genome Institute (JGI-PGF)"/>
            <person name="Walter F."/>
            <person name="Albersmeier A."/>
            <person name="Kalinowski J."/>
            <person name="Ruckert C."/>
        </authorList>
    </citation>
    <scope>NUCLEOTIDE SEQUENCE</scope>
    <source>
        <strain evidence="2">VKM Ac-1401</strain>
    </source>
</reference>
<feature type="region of interest" description="Disordered" evidence="1">
    <location>
        <begin position="66"/>
        <end position="88"/>
    </location>
</feature>
<feature type="compositionally biased region" description="Polar residues" evidence="1">
    <location>
        <begin position="1"/>
        <end position="11"/>
    </location>
</feature>
<organism evidence="2 3">
    <name type="scientific">Leifsonia poae</name>
    <dbReference type="NCBI Taxonomy" id="110933"/>
    <lineage>
        <taxon>Bacteria</taxon>
        <taxon>Bacillati</taxon>
        <taxon>Actinomycetota</taxon>
        <taxon>Actinomycetes</taxon>
        <taxon>Micrococcales</taxon>
        <taxon>Microbacteriaceae</taxon>
        <taxon>Leifsonia</taxon>
    </lineage>
</organism>
<dbReference type="AlphaFoldDB" id="A0A9W6H6C2"/>
<protein>
    <submittedName>
        <fullName evidence="2">Uncharacterized protein</fullName>
    </submittedName>
</protein>
<keyword evidence="3" id="KW-1185">Reference proteome</keyword>
<accession>A0A9W6H6C2</accession>
<dbReference type="Proteomes" id="UP001142372">
    <property type="component" value="Unassembled WGS sequence"/>
</dbReference>
<evidence type="ECO:0000313" key="3">
    <source>
        <dbReference type="Proteomes" id="UP001142372"/>
    </source>
</evidence>
<evidence type="ECO:0000256" key="1">
    <source>
        <dbReference type="SAM" id="MobiDB-lite"/>
    </source>
</evidence>
<comment type="caution">
    <text evidence="2">The sequence shown here is derived from an EMBL/GenBank/DDBJ whole genome shotgun (WGS) entry which is preliminary data.</text>
</comment>
<dbReference type="EMBL" id="BSEN01000001">
    <property type="protein sequence ID" value="GLJ74765.1"/>
    <property type="molecule type" value="Genomic_DNA"/>
</dbReference>
<feature type="region of interest" description="Disordered" evidence="1">
    <location>
        <begin position="1"/>
        <end position="40"/>
    </location>
</feature>
<evidence type="ECO:0000313" key="2">
    <source>
        <dbReference type="EMBL" id="GLJ74765.1"/>
    </source>
</evidence>
<sequence length="88" mass="9204">MFSSQTFQQSGEGRCAGHPRTGPKKKGTVREDSAQRSGGMVAAGHAMVAAGQEVVLTEGEMAALEPGGGAEQLYHRHSRISHGVRASE</sequence>
<gene>
    <name evidence="2" type="ORF">GCM10017584_03380</name>
</gene>